<dbReference type="AlphaFoldDB" id="A0A934TUF4"/>
<accession>A0A934TUF4</accession>
<evidence type="ECO:0008006" key="4">
    <source>
        <dbReference type="Google" id="ProtNLM"/>
    </source>
</evidence>
<dbReference type="Gene3D" id="3.90.226.10">
    <property type="entry name" value="2-enoyl-CoA Hydratase, Chain A, domain 1"/>
    <property type="match status" value="1"/>
</dbReference>
<evidence type="ECO:0000313" key="3">
    <source>
        <dbReference type="Proteomes" id="UP000630528"/>
    </source>
</evidence>
<reference evidence="2" key="1">
    <citation type="journal article" date="2012" name="J. Microbiol. Biotechnol.">
        <title>Ramlibacter ginsenosidimutans sp. nov., with ginsenoside-converting activity.</title>
        <authorList>
            <person name="Wang L."/>
            <person name="An D.S."/>
            <person name="Kim S.G."/>
            <person name="Jin F.X."/>
            <person name="Kim S.C."/>
            <person name="Lee S.T."/>
            <person name="Im W.T."/>
        </authorList>
    </citation>
    <scope>NUCLEOTIDE SEQUENCE</scope>
    <source>
        <strain evidence="2">KACC 17527</strain>
    </source>
</reference>
<keyword evidence="3" id="KW-1185">Reference proteome</keyword>
<evidence type="ECO:0000256" key="1">
    <source>
        <dbReference type="SAM" id="SignalP"/>
    </source>
</evidence>
<feature type="chain" id="PRO_5036882554" description="Clp protease ClpP" evidence="1">
    <location>
        <begin position="20"/>
        <end position="202"/>
    </location>
</feature>
<evidence type="ECO:0000313" key="2">
    <source>
        <dbReference type="EMBL" id="MBK6007246.1"/>
    </source>
</evidence>
<dbReference type="InterPro" id="IPR029045">
    <property type="entry name" value="ClpP/crotonase-like_dom_sf"/>
</dbReference>
<name>A0A934TUF4_9BURK</name>
<dbReference type="EMBL" id="JAEPWM010000005">
    <property type="protein sequence ID" value="MBK6007246.1"/>
    <property type="molecule type" value="Genomic_DNA"/>
</dbReference>
<dbReference type="RefSeq" id="WP_201172218.1">
    <property type="nucleotide sequence ID" value="NZ_JAEPWM010000005.1"/>
</dbReference>
<gene>
    <name evidence="2" type="ORF">JJB11_14190</name>
</gene>
<dbReference type="SUPFAM" id="SSF52096">
    <property type="entry name" value="ClpP/crotonase"/>
    <property type="match status" value="1"/>
</dbReference>
<dbReference type="Proteomes" id="UP000630528">
    <property type="component" value="Unassembled WGS sequence"/>
</dbReference>
<proteinExistence type="predicted"/>
<comment type="caution">
    <text evidence="2">The sequence shown here is derived from an EMBL/GenBank/DDBJ whole genome shotgun (WGS) entry which is preliminary data.</text>
</comment>
<organism evidence="2 3">
    <name type="scientific">Ramlibacter ginsenosidimutans</name>
    <dbReference type="NCBI Taxonomy" id="502333"/>
    <lineage>
        <taxon>Bacteria</taxon>
        <taxon>Pseudomonadati</taxon>
        <taxon>Pseudomonadota</taxon>
        <taxon>Betaproteobacteria</taxon>
        <taxon>Burkholderiales</taxon>
        <taxon>Comamonadaceae</taxon>
        <taxon>Ramlibacter</taxon>
    </lineage>
</organism>
<feature type="signal peptide" evidence="1">
    <location>
        <begin position="1"/>
        <end position="19"/>
    </location>
</feature>
<protein>
    <recommendedName>
        <fullName evidence="4">Clp protease ClpP</fullName>
    </recommendedName>
</protein>
<keyword evidence="1" id="KW-0732">Signal</keyword>
<sequence length="202" mass="21794">MGFMSVSRFLASLLAFALAAFVAPDRAEVVGVAGATWLKGEILPRDLQSLIERRRQGMVVHLDSGGGQLVSAIAIGRLLRQMKGVAIVEAGSSCFSACVYVLAGAPYRVVQPGAVVGVHKPYDPDDDHLPPEVRESKQARLDAFVRAYLKEVNVPPALYDAMLQAPQGRALPPAELGWYGLAANDRKQQEADRRDSMGPVTR</sequence>
<reference evidence="2" key="2">
    <citation type="submission" date="2021-01" db="EMBL/GenBank/DDBJ databases">
        <authorList>
            <person name="Kang M."/>
        </authorList>
    </citation>
    <scope>NUCLEOTIDE SEQUENCE</scope>
    <source>
        <strain evidence="2">KACC 17527</strain>
    </source>
</reference>